<dbReference type="Proteomes" id="UP000642144">
    <property type="component" value="Unassembled WGS sequence"/>
</dbReference>
<accession>A0ABW9VZH7</accession>
<sequence>MSNQRNHMAVPLVFLELEQVLVTEQINFLHWIPSLYRLRIGVHGGPMRELWATLAPAAMRNSLRRLHDEVEPRYVITSRLASRLTKDQMMDLLHRAGLPFVANNLHTMWRTDGGRLTHRGREIADWFGKPRSTAAAFVILDNTAAAEALGESRFALHTVLCGDGQGLTAAATARALEILRWQQRAAA</sequence>
<gene>
    <name evidence="1" type="ORF">GTP69_11015</name>
</gene>
<name>A0ABW9VZH7_9BURK</name>
<protein>
    <submittedName>
        <fullName evidence="1">Uncharacterized protein</fullName>
    </submittedName>
</protein>
<dbReference type="EMBL" id="WWCT01000007">
    <property type="protein sequence ID" value="MYN26939.1"/>
    <property type="molecule type" value="Genomic_DNA"/>
</dbReference>
<evidence type="ECO:0000313" key="1">
    <source>
        <dbReference type="EMBL" id="MYN26939.1"/>
    </source>
</evidence>
<evidence type="ECO:0000313" key="2">
    <source>
        <dbReference type="Proteomes" id="UP000642144"/>
    </source>
</evidence>
<organism evidence="1 2">
    <name type="scientific">Duganella levis</name>
    <dbReference type="NCBI Taxonomy" id="2692169"/>
    <lineage>
        <taxon>Bacteria</taxon>
        <taxon>Pseudomonadati</taxon>
        <taxon>Pseudomonadota</taxon>
        <taxon>Betaproteobacteria</taxon>
        <taxon>Burkholderiales</taxon>
        <taxon>Oxalobacteraceae</taxon>
        <taxon>Telluria group</taxon>
        <taxon>Duganella</taxon>
    </lineage>
</organism>
<comment type="caution">
    <text evidence="1">The sequence shown here is derived from an EMBL/GenBank/DDBJ whole genome shotgun (WGS) entry which is preliminary data.</text>
</comment>
<proteinExistence type="predicted"/>
<keyword evidence="2" id="KW-1185">Reference proteome</keyword>
<dbReference type="RefSeq" id="WP_161054943.1">
    <property type="nucleotide sequence ID" value="NZ_WWCT01000007.1"/>
</dbReference>
<reference evidence="1 2" key="1">
    <citation type="submission" date="2019-12" db="EMBL/GenBank/DDBJ databases">
        <title>Novel species isolated from a subtropical stream in China.</title>
        <authorList>
            <person name="Lu H."/>
        </authorList>
    </citation>
    <scope>NUCLEOTIDE SEQUENCE [LARGE SCALE GENOMIC DNA]</scope>
    <source>
        <strain evidence="1 2">CY42W</strain>
    </source>
</reference>